<proteinExistence type="predicted"/>
<evidence type="ECO:0000313" key="1">
    <source>
        <dbReference type="Proteomes" id="UP000887581"/>
    </source>
</evidence>
<organism evidence="1 2">
    <name type="scientific">Setaria digitata</name>
    <dbReference type="NCBI Taxonomy" id="48799"/>
    <lineage>
        <taxon>Eukaryota</taxon>
        <taxon>Metazoa</taxon>
        <taxon>Ecdysozoa</taxon>
        <taxon>Nematoda</taxon>
        <taxon>Chromadorea</taxon>
        <taxon>Rhabditida</taxon>
        <taxon>Spirurina</taxon>
        <taxon>Spiruromorpha</taxon>
        <taxon>Filarioidea</taxon>
        <taxon>Setariidae</taxon>
        <taxon>Setaria</taxon>
    </lineage>
</organism>
<evidence type="ECO:0000313" key="2">
    <source>
        <dbReference type="WBParaSite" id="sdigi.contig14.g1390.t1"/>
    </source>
</evidence>
<dbReference type="AlphaFoldDB" id="A0A915PMA0"/>
<accession>A0A915PMA0</accession>
<dbReference type="Proteomes" id="UP000887581">
    <property type="component" value="Unplaced"/>
</dbReference>
<name>A0A915PMA0_9BILA</name>
<dbReference type="WBParaSite" id="sdigi.contig14.g1390.t1">
    <property type="protein sequence ID" value="sdigi.contig14.g1390.t1"/>
    <property type="gene ID" value="sdigi.contig14.g1390"/>
</dbReference>
<keyword evidence="1" id="KW-1185">Reference proteome</keyword>
<protein>
    <submittedName>
        <fullName evidence="2">Uncharacterized protein</fullName>
    </submittedName>
</protein>
<reference evidence="2" key="1">
    <citation type="submission" date="2022-11" db="UniProtKB">
        <authorList>
            <consortium name="WormBaseParasite"/>
        </authorList>
    </citation>
    <scope>IDENTIFICATION</scope>
</reference>
<sequence length="70" mass="7790">MTRTCQLLMIIDLRGECSTILLKNFVIVKDEDIIRRSMAIFPPNAVASRHVKERRHAAAIAAIAGSEKKA</sequence>